<reference evidence="1 2" key="1">
    <citation type="submission" date="2016-08" db="EMBL/GenBank/DDBJ databases">
        <title>Novel Firmicute Genomes.</title>
        <authorList>
            <person name="Poppleton D.I."/>
            <person name="Gribaldo S."/>
        </authorList>
    </citation>
    <scope>NUCLEOTIDE SEQUENCE [LARGE SCALE GENOMIC DNA]</scope>
    <source>
        <strain evidence="1 2">RAOx-1</strain>
    </source>
</reference>
<sequence>MLKAGDRAFFYEQIYRHEQSVVDDYTITVHAYVHPLYMEALQEKELSNLEQADLKLSFSVCRFFVEGKGCSLHPAYKTSTCRSFICSTIEEQLTDQQCSELSHRVRQIREEVRAFEVVHQAKLKQKNWTLSSQLEPILDYLEAVK</sequence>
<name>A0A419SIH4_9BACL</name>
<comment type="caution">
    <text evidence="1">The sequence shown here is derived from an EMBL/GenBank/DDBJ whole genome shotgun (WGS) entry which is preliminary data.</text>
</comment>
<dbReference type="AlphaFoldDB" id="A0A419SIH4"/>
<organism evidence="1 2">
    <name type="scientific">Ammoniphilus oxalaticus</name>
    <dbReference type="NCBI Taxonomy" id="66863"/>
    <lineage>
        <taxon>Bacteria</taxon>
        <taxon>Bacillati</taxon>
        <taxon>Bacillota</taxon>
        <taxon>Bacilli</taxon>
        <taxon>Bacillales</taxon>
        <taxon>Paenibacillaceae</taxon>
        <taxon>Aneurinibacillus group</taxon>
        <taxon>Ammoniphilus</taxon>
    </lineage>
</organism>
<accession>A0A419SIH4</accession>
<evidence type="ECO:0000313" key="2">
    <source>
        <dbReference type="Proteomes" id="UP000284219"/>
    </source>
</evidence>
<dbReference type="Proteomes" id="UP000284219">
    <property type="component" value="Unassembled WGS sequence"/>
</dbReference>
<gene>
    <name evidence="1" type="ORF">BEP19_04840</name>
</gene>
<keyword evidence="2" id="KW-1185">Reference proteome</keyword>
<proteinExistence type="predicted"/>
<protein>
    <submittedName>
        <fullName evidence="1">Uncharacterized protein</fullName>
    </submittedName>
</protein>
<dbReference type="EMBL" id="MCHY01000008">
    <property type="protein sequence ID" value="RKD23759.1"/>
    <property type="molecule type" value="Genomic_DNA"/>
</dbReference>
<evidence type="ECO:0000313" key="1">
    <source>
        <dbReference type="EMBL" id="RKD23759.1"/>
    </source>
</evidence>